<keyword evidence="2" id="KW-1185">Reference proteome</keyword>
<name>A0ABN9EGK4_9NEOB</name>
<accession>A0ABN9EGK4</accession>
<sequence>QGLGQQAATYHWAGARATGGNLPLGRVLGQQGHWVHGDSTGSDGSSTQGHHRTRVVSAHTAGQFGTRVVGAHSGDSSGHEWSVHTPGTVPNTGGRCTQQAQFRTHVVSAHNRDSSGHGWSVHTAGTVQNTGGQCTQQEQFGHTGGQCA</sequence>
<evidence type="ECO:0000313" key="2">
    <source>
        <dbReference type="Proteomes" id="UP001162483"/>
    </source>
</evidence>
<comment type="caution">
    <text evidence="1">The sequence shown here is derived from an EMBL/GenBank/DDBJ whole genome shotgun (WGS) entry which is preliminary data.</text>
</comment>
<reference evidence="1" key="1">
    <citation type="submission" date="2023-05" db="EMBL/GenBank/DDBJ databases">
        <authorList>
            <person name="Stuckert A."/>
        </authorList>
    </citation>
    <scope>NUCLEOTIDE SEQUENCE</scope>
</reference>
<dbReference type="EMBL" id="CATNWA010015487">
    <property type="protein sequence ID" value="CAI9583827.1"/>
    <property type="molecule type" value="Genomic_DNA"/>
</dbReference>
<protein>
    <submittedName>
        <fullName evidence="1">Uncharacterized protein</fullName>
    </submittedName>
</protein>
<evidence type="ECO:0000313" key="1">
    <source>
        <dbReference type="EMBL" id="CAI9583827.1"/>
    </source>
</evidence>
<feature type="non-terminal residue" evidence="1">
    <location>
        <position position="148"/>
    </location>
</feature>
<gene>
    <name evidence="1" type="ORF">SPARVUS_LOCUS9878202</name>
</gene>
<dbReference type="Proteomes" id="UP001162483">
    <property type="component" value="Unassembled WGS sequence"/>
</dbReference>
<feature type="non-terminal residue" evidence="1">
    <location>
        <position position="1"/>
    </location>
</feature>
<proteinExistence type="predicted"/>
<organism evidence="1 2">
    <name type="scientific">Staurois parvus</name>
    <dbReference type="NCBI Taxonomy" id="386267"/>
    <lineage>
        <taxon>Eukaryota</taxon>
        <taxon>Metazoa</taxon>
        <taxon>Chordata</taxon>
        <taxon>Craniata</taxon>
        <taxon>Vertebrata</taxon>
        <taxon>Euteleostomi</taxon>
        <taxon>Amphibia</taxon>
        <taxon>Batrachia</taxon>
        <taxon>Anura</taxon>
        <taxon>Neobatrachia</taxon>
        <taxon>Ranoidea</taxon>
        <taxon>Ranidae</taxon>
        <taxon>Staurois</taxon>
    </lineage>
</organism>